<evidence type="ECO:0000313" key="1">
    <source>
        <dbReference type="EMBL" id="KAF3860899.1"/>
    </source>
</evidence>
<sequence>MRRLVAERSEGGGGRGAVTGGFQLWLQEVTGTVSHHAKLKDRFNITGHAKRNDRTTSGCVALTHT</sequence>
<dbReference type="AlphaFoldDB" id="A0A7J5ZIW8"/>
<reference evidence="1 2" key="1">
    <citation type="submission" date="2020-03" db="EMBL/GenBank/DDBJ databases">
        <title>Dissostichus mawsoni Genome sequencing and assembly.</title>
        <authorList>
            <person name="Park H."/>
        </authorList>
    </citation>
    <scope>NUCLEOTIDE SEQUENCE [LARGE SCALE GENOMIC DNA]</scope>
    <source>
        <strain evidence="1">DM0001</strain>
        <tissue evidence="1">Muscle</tissue>
    </source>
</reference>
<comment type="caution">
    <text evidence="1">The sequence shown here is derived from an EMBL/GenBank/DDBJ whole genome shotgun (WGS) entry which is preliminary data.</text>
</comment>
<keyword evidence="2" id="KW-1185">Reference proteome</keyword>
<dbReference type="Proteomes" id="UP000518266">
    <property type="component" value="Unassembled WGS sequence"/>
</dbReference>
<organism evidence="1 2">
    <name type="scientific">Dissostichus mawsoni</name>
    <name type="common">Antarctic cod</name>
    <dbReference type="NCBI Taxonomy" id="36200"/>
    <lineage>
        <taxon>Eukaryota</taxon>
        <taxon>Metazoa</taxon>
        <taxon>Chordata</taxon>
        <taxon>Craniata</taxon>
        <taxon>Vertebrata</taxon>
        <taxon>Euteleostomi</taxon>
        <taxon>Actinopterygii</taxon>
        <taxon>Neopterygii</taxon>
        <taxon>Teleostei</taxon>
        <taxon>Neoteleostei</taxon>
        <taxon>Acanthomorphata</taxon>
        <taxon>Eupercaria</taxon>
        <taxon>Perciformes</taxon>
        <taxon>Notothenioidei</taxon>
        <taxon>Nototheniidae</taxon>
        <taxon>Dissostichus</taxon>
    </lineage>
</organism>
<name>A0A7J5ZIW8_DISMA</name>
<evidence type="ECO:0000313" key="2">
    <source>
        <dbReference type="Proteomes" id="UP000518266"/>
    </source>
</evidence>
<protein>
    <submittedName>
        <fullName evidence="1">Uncharacterized protein</fullName>
    </submittedName>
</protein>
<proteinExistence type="predicted"/>
<dbReference type="EMBL" id="JAAKFY010000002">
    <property type="protein sequence ID" value="KAF3860899.1"/>
    <property type="molecule type" value="Genomic_DNA"/>
</dbReference>
<gene>
    <name evidence="1" type="ORF">F7725_001154</name>
</gene>
<accession>A0A7J5ZIW8</accession>